<evidence type="ECO:0000313" key="4">
    <source>
        <dbReference type="Proteomes" id="UP001445732"/>
    </source>
</evidence>
<dbReference type="EMBL" id="JBEGDD010000002">
    <property type="protein sequence ID" value="MEQ7154254.1"/>
    <property type="molecule type" value="Genomic_DNA"/>
</dbReference>
<dbReference type="RefSeq" id="WP_349683429.1">
    <property type="nucleotide sequence ID" value="NZ_JBEGDD010000002.1"/>
</dbReference>
<reference evidence="3 4" key="1">
    <citation type="submission" date="2024-06" db="EMBL/GenBank/DDBJ databases">
        <title>Brevundimonas sp. C11.</title>
        <authorList>
            <person name="Maltman C."/>
        </authorList>
    </citation>
    <scope>NUCLEOTIDE SEQUENCE [LARGE SCALE GENOMIC DNA]</scope>
    <source>
        <strain evidence="3 4">C11</strain>
    </source>
</reference>
<feature type="compositionally biased region" description="Low complexity" evidence="1">
    <location>
        <begin position="301"/>
        <end position="316"/>
    </location>
</feature>
<gene>
    <name evidence="3" type="ORF">ABN401_03390</name>
</gene>
<name>A0ABV1NM46_9CAUL</name>
<accession>A0ABV1NM46</accession>
<dbReference type="Proteomes" id="UP001445732">
    <property type="component" value="Unassembled WGS sequence"/>
</dbReference>
<feature type="region of interest" description="Disordered" evidence="1">
    <location>
        <begin position="272"/>
        <end position="332"/>
    </location>
</feature>
<feature type="transmembrane region" description="Helical" evidence="2">
    <location>
        <begin position="101"/>
        <end position="122"/>
    </location>
</feature>
<sequence length="332" mass="35433">MNAGLNLLTALFLLAPGFGAFAGVYFTGLRRPFRPAPAAPGSLLALALVTVGALLAHGLSSIPYAIQESVCSAVRCIPVVFQPNPYVTLIDPTAAMGAPGVSLMIALLHLALVALLGFGLGWGGMKVASGYRSFQSFFYGWTDELTNRAPTRYHAINAFVVTDVTHDHLSLGYEGTLLDLRQEASGKFLSATLRDVQAFVIDLQATEVKRTKVPRRDPIPFMVLEAENVKNVALALYFDAKAAAAVTPVEIDRMTKAEREALEQALVAAKEAEARHSLDEPPKTQWDAAPEAKPAVESEGAATPPAQSPPSTSKAPAPRRPRPAKKADQAPR</sequence>
<keyword evidence="2" id="KW-1133">Transmembrane helix</keyword>
<evidence type="ECO:0000256" key="1">
    <source>
        <dbReference type="SAM" id="MobiDB-lite"/>
    </source>
</evidence>
<keyword evidence="4" id="KW-1185">Reference proteome</keyword>
<feature type="compositionally biased region" description="Basic and acidic residues" evidence="1">
    <location>
        <begin position="272"/>
        <end position="282"/>
    </location>
</feature>
<proteinExistence type="predicted"/>
<evidence type="ECO:0000313" key="3">
    <source>
        <dbReference type="EMBL" id="MEQ7154254.1"/>
    </source>
</evidence>
<evidence type="ECO:0000256" key="2">
    <source>
        <dbReference type="SAM" id="Phobius"/>
    </source>
</evidence>
<keyword evidence="2" id="KW-0812">Transmembrane</keyword>
<protein>
    <submittedName>
        <fullName evidence="3">Uncharacterized protein</fullName>
    </submittedName>
</protein>
<keyword evidence="2" id="KW-0472">Membrane</keyword>
<organism evidence="3 4">
    <name type="scientific">Brevundimonas aurifodinae</name>
    <dbReference type="NCBI Taxonomy" id="1508312"/>
    <lineage>
        <taxon>Bacteria</taxon>
        <taxon>Pseudomonadati</taxon>
        <taxon>Pseudomonadota</taxon>
        <taxon>Alphaproteobacteria</taxon>
        <taxon>Caulobacterales</taxon>
        <taxon>Caulobacteraceae</taxon>
        <taxon>Brevundimonas</taxon>
    </lineage>
</organism>
<feature type="transmembrane region" description="Helical" evidence="2">
    <location>
        <begin position="38"/>
        <end position="57"/>
    </location>
</feature>
<comment type="caution">
    <text evidence="3">The sequence shown here is derived from an EMBL/GenBank/DDBJ whole genome shotgun (WGS) entry which is preliminary data.</text>
</comment>